<evidence type="ECO:0000313" key="1">
    <source>
        <dbReference type="EMBL" id="OQR87762.1"/>
    </source>
</evidence>
<protein>
    <submittedName>
        <fullName evidence="1">Uncharacterized protein</fullName>
    </submittedName>
</protein>
<comment type="caution">
    <text evidence="1">The sequence shown here is derived from an EMBL/GenBank/DDBJ whole genome shotgun (WGS) entry which is preliminary data.</text>
</comment>
<keyword evidence="2" id="KW-1185">Reference proteome</keyword>
<dbReference type="AlphaFoldDB" id="A0A1V9YPV2"/>
<dbReference type="OrthoDB" id="97987at2759"/>
<sequence length="238" mass="27066">MPSALRRTRNSYTLRKKIEVLDGFHRAGLSVTAFHEANGIPESTLKTWLAIELSLRSLGVALSRRRRHGGGRPPSIPFSQGLLTYIKDLCRASRAVTVSRLIEFIKPEEPEWLQNYVATKAPDSLMRLLREFIYRHGFSRKRATSKKLAEDELEGEKEAFATEFWSCFSDVPSDSIPLDVGVMGVFKAKLRRLWIEDATVHNTAAHKRRATIERAIQAWDEISSSIIKSSFEKAIPRK</sequence>
<proteinExistence type="predicted"/>
<name>A0A1V9YPV2_ACHHY</name>
<reference evidence="1 2" key="1">
    <citation type="journal article" date="2014" name="Genome Biol. Evol.">
        <title>The secreted proteins of Achlya hypogyna and Thraustotheca clavata identify the ancestral oomycete secretome and reveal gene acquisitions by horizontal gene transfer.</title>
        <authorList>
            <person name="Misner I."/>
            <person name="Blouin N."/>
            <person name="Leonard G."/>
            <person name="Richards T.A."/>
            <person name="Lane C.E."/>
        </authorList>
    </citation>
    <scope>NUCLEOTIDE SEQUENCE [LARGE SCALE GENOMIC DNA]</scope>
    <source>
        <strain evidence="1 2">ATCC 48635</strain>
    </source>
</reference>
<organism evidence="1 2">
    <name type="scientific">Achlya hypogyna</name>
    <name type="common">Oomycete</name>
    <name type="synonym">Protoachlya hypogyna</name>
    <dbReference type="NCBI Taxonomy" id="1202772"/>
    <lineage>
        <taxon>Eukaryota</taxon>
        <taxon>Sar</taxon>
        <taxon>Stramenopiles</taxon>
        <taxon>Oomycota</taxon>
        <taxon>Saprolegniomycetes</taxon>
        <taxon>Saprolegniales</taxon>
        <taxon>Achlyaceae</taxon>
        <taxon>Achlya</taxon>
    </lineage>
</organism>
<gene>
    <name evidence="1" type="ORF">ACHHYP_20350</name>
</gene>
<dbReference type="EMBL" id="JNBR01001424">
    <property type="protein sequence ID" value="OQR87762.1"/>
    <property type="molecule type" value="Genomic_DNA"/>
</dbReference>
<evidence type="ECO:0000313" key="2">
    <source>
        <dbReference type="Proteomes" id="UP000243579"/>
    </source>
</evidence>
<dbReference type="Proteomes" id="UP000243579">
    <property type="component" value="Unassembled WGS sequence"/>
</dbReference>
<accession>A0A1V9YPV2</accession>